<name>A0A0E3Q7G1_9EURY</name>
<dbReference type="HOGENOM" id="CLU_2534747_0_0_2"/>
<dbReference type="EMBL" id="CP009520">
    <property type="protein sequence ID" value="AKB44784.1"/>
    <property type="molecule type" value="Genomic_DNA"/>
</dbReference>
<dbReference type="RefSeq" id="WP_048121716.1">
    <property type="nucleotide sequence ID" value="NZ_CP009520.1"/>
</dbReference>
<feature type="transmembrane region" description="Helical" evidence="1">
    <location>
        <begin position="51"/>
        <end position="69"/>
    </location>
</feature>
<evidence type="ECO:0000313" key="2">
    <source>
        <dbReference type="EMBL" id="AKB44784.1"/>
    </source>
</evidence>
<keyword evidence="1" id="KW-1133">Transmembrane helix</keyword>
<dbReference type="GeneID" id="24811006"/>
<keyword evidence="1" id="KW-0472">Membrane</keyword>
<evidence type="ECO:0000256" key="1">
    <source>
        <dbReference type="SAM" id="Phobius"/>
    </source>
</evidence>
<dbReference type="Proteomes" id="UP000033096">
    <property type="component" value="Chromosome"/>
</dbReference>
<gene>
    <name evidence="2" type="ORF">MSVAZ_2515</name>
</gene>
<feature type="transmembrane region" description="Helical" evidence="1">
    <location>
        <begin position="21"/>
        <end position="39"/>
    </location>
</feature>
<protein>
    <submittedName>
        <fullName evidence="2">Uncharacterized protein</fullName>
    </submittedName>
</protein>
<evidence type="ECO:0000313" key="3">
    <source>
        <dbReference type="Proteomes" id="UP000033096"/>
    </source>
</evidence>
<dbReference type="KEGG" id="mvc:MSVAZ_2515"/>
<organism evidence="2 3">
    <name type="scientific">Methanosarcina vacuolata Z-761</name>
    <dbReference type="NCBI Taxonomy" id="1434123"/>
    <lineage>
        <taxon>Archaea</taxon>
        <taxon>Methanobacteriati</taxon>
        <taxon>Methanobacteriota</taxon>
        <taxon>Stenosarchaea group</taxon>
        <taxon>Methanomicrobia</taxon>
        <taxon>Methanosarcinales</taxon>
        <taxon>Methanosarcinaceae</taxon>
        <taxon>Methanosarcina</taxon>
    </lineage>
</organism>
<dbReference type="AlphaFoldDB" id="A0A0E3Q7G1"/>
<proteinExistence type="predicted"/>
<keyword evidence="1" id="KW-0812">Transmembrane</keyword>
<dbReference type="PATRIC" id="fig|1434123.4.peg.3073"/>
<reference evidence="2 3" key="1">
    <citation type="submission" date="2014-07" db="EMBL/GenBank/DDBJ databases">
        <title>Methanogenic archaea and the global carbon cycle.</title>
        <authorList>
            <person name="Henriksen J.R."/>
            <person name="Luke J."/>
            <person name="Reinhart S."/>
            <person name="Benedict M.N."/>
            <person name="Youngblut N.D."/>
            <person name="Metcalf M.E."/>
            <person name="Whitaker R.J."/>
            <person name="Metcalf W.W."/>
        </authorList>
    </citation>
    <scope>NUCLEOTIDE SEQUENCE [LARGE SCALE GENOMIC DNA]</scope>
    <source>
        <strain evidence="2 3">Z-761</strain>
    </source>
</reference>
<dbReference type="STRING" id="1434123.MSVAZ_2515"/>
<accession>A0A0E3Q7G1</accession>
<keyword evidence="3" id="KW-1185">Reference proteome</keyword>
<sequence length="83" mass="9439">MTRITKKAWFTKRILGWGYRPISLEGWLVTIVVLAAVFASIDNIENTTTRYVILAVILIIFQIIIYLTGDSPGSEVLDKLRNK</sequence>